<organism evidence="2 3">
    <name type="scientific">Idiomarina zobellii</name>
    <dbReference type="NCBI Taxonomy" id="86103"/>
    <lineage>
        <taxon>Bacteria</taxon>
        <taxon>Pseudomonadati</taxon>
        <taxon>Pseudomonadota</taxon>
        <taxon>Gammaproteobacteria</taxon>
        <taxon>Alteromonadales</taxon>
        <taxon>Idiomarinaceae</taxon>
        <taxon>Idiomarina</taxon>
    </lineage>
</organism>
<dbReference type="RefSeq" id="WP_053954292.1">
    <property type="nucleotide sequence ID" value="NZ_FNCB01000014.1"/>
</dbReference>
<dbReference type="OrthoDB" id="26212at2"/>
<gene>
    <name evidence="2" type="ORF">AFK76_10775</name>
</gene>
<keyword evidence="2" id="KW-0238">DNA-binding</keyword>
<dbReference type="EMBL" id="LHSG01000013">
    <property type="protein sequence ID" value="KPD23166.1"/>
    <property type="molecule type" value="Genomic_DNA"/>
</dbReference>
<dbReference type="Proteomes" id="UP000053030">
    <property type="component" value="Unassembled WGS sequence"/>
</dbReference>
<dbReference type="NCBIfam" id="TIGR01764">
    <property type="entry name" value="excise"/>
    <property type="match status" value="1"/>
</dbReference>
<dbReference type="SUPFAM" id="SSF46955">
    <property type="entry name" value="Putative DNA-binding domain"/>
    <property type="match status" value="1"/>
</dbReference>
<keyword evidence="3" id="KW-1185">Reference proteome</keyword>
<proteinExistence type="predicted"/>
<dbReference type="InterPro" id="IPR010093">
    <property type="entry name" value="SinI_DNA-bd"/>
</dbReference>
<accession>A0A837NDJ3</accession>
<evidence type="ECO:0000259" key="1">
    <source>
        <dbReference type="Pfam" id="PF12728"/>
    </source>
</evidence>
<reference evidence="2 3" key="1">
    <citation type="submission" date="2015-08" db="EMBL/GenBank/DDBJ databases">
        <title>Genome sequencing and assembly of the deep-sea bacterium Idiomarina zobellii.</title>
        <authorList>
            <person name="Mithoefer S.D."/>
            <person name="Rheaume B.A."/>
            <person name="MacLea K.S."/>
        </authorList>
    </citation>
    <scope>NUCLEOTIDE SEQUENCE [LARGE SCALE GENOMIC DNA]</scope>
    <source>
        <strain evidence="2 3">KMM 231</strain>
    </source>
</reference>
<feature type="domain" description="Helix-turn-helix" evidence="1">
    <location>
        <begin position="81"/>
        <end position="128"/>
    </location>
</feature>
<protein>
    <submittedName>
        <fullName evidence="2">DNA-binding protein</fullName>
    </submittedName>
</protein>
<dbReference type="Pfam" id="PF12728">
    <property type="entry name" value="HTH_17"/>
    <property type="match status" value="1"/>
</dbReference>
<name>A0A837NDJ3_9GAMM</name>
<dbReference type="GO" id="GO:0003677">
    <property type="term" value="F:DNA binding"/>
    <property type="evidence" value="ECO:0007669"/>
    <property type="project" value="UniProtKB-KW"/>
</dbReference>
<evidence type="ECO:0000313" key="2">
    <source>
        <dbReference type="EMBL" id="KPD23166.1"/>
    </source>
</evidence>
<dbReference type="InterPro" id="IPR009061">
    <property type="entry name" value="DNA-bd_dom_put_sf"/>
</dbReference>
<comment type="caution">
    <text evidence="2">The sequence shown here is derived from an EMBL/GenBank/DDBJ whole genome shotgun (WGS) entry which is preliminary data.</text>
</comment>
<evidence type="ECO:0000313" key="3">
    <source>
        <dbReference type="Proteomes" id="UP000053030"/>
    </source>
</evidence>
<dbReference type="InterPro" id="IPR041657">
    <property type="entry name" value="HTH_17"/>
</dbReference>
<dbReference type="AlphaFoldDB" id="A0A837NDJ3"/>
<sequence>MKDYQHNLPTESDSALAKLCGQELAAVLETKGSVQSLTINSSSGEAKQIEIPVSALRLMVDVLTELGEGNAVKLMPIHMELTTQEAADLLNISRPTLIKLLDEQAIPYHRVGNRRKVKFTDIRAYQDKLREERLKSLDELSQLDQELRLGYE</sequence>